<keyword evidence="3" id="KW-1185">Reference proteome</keyword>
<dbReference type="SUPFAM" id="SSF53335">
    <property type="entry name" value="S-adenosyl-L-methionine-dependent methyltransferases"/>
    <property type="match status" value="1"/>
</dbReference>
<dbReference type="InterPro" id="IPR029063">
    <property type="entry name" value="SAM-dependent_MTases_sf"/>
</dbReference>
<dbReference type="RefSeq" id="WP_054359401.1">
    <property type="nucleotide sequence ID" value="NZ_LJYW01000001.1"/>
</dbReference>
<dbReference type="STRING" id="665126.ABB55_14285"/>
<proteinExistence type="predicted"/>
<name>A0A0P6WF57_9HYPH</name>
<sequence length="277" mass="31669">MPKHIDLREAINAISDVVQNRPRPIRQFDQIYMKAGDMVLQSEFVAAWADGKRLAFIGDGDAISVCVAYLKERGTVEYGPSQITVFDFDERIVQAVKRFADKERLAHIDAVLYNCLDEFPALGQYDCFYTNPPWGASNNGESVHVFVERGMESTGYAGRGLIVIADDEELEWPKQVLASTQSFALERGHYVSRMMPRMHGYHLDDAPELKSCNLEIAALPGEARTVESRSITDPNRLQNFYGRSTVPRVRYVRERKRLDYGNANENEYEFEFLEEPR</sequence>
<feature type="domain" description="N(4)-bis(aminopropyl)spermidine synthase C-terminal" evidence="1">
    <location>
        <begin position="11"/>
        <end position="264"/>
    </location>
</feature>
<dbReference type="InterPro" id="IPR002723">
    <property type="entry name" value="BpsA_C"/>
</dbReference>
<organism evidence="2 3">
    <name type="scientific">Prosthecodimorpha hirschii</name>
    <dbReference type="NCBI Taxonomy" id="665126"/>
    <lineage>
        <taxon>Bacteria</taxon>
        <taxon>Pseudomonadati</taxon>
        <taxon>Pseudomonadota</taxon>
        <taxon>Alphaproteobacteria</taxon>
        <taxon>Hyphomicrobiales</taxon>
        <taxon>Ancalomicrobiaceae</taxon>
        <taxon>Prosthecodimorpha</taxon>
    </lineage>
</organism>
<gene>
    <name evidence="2" type="ORF">ABB55_14285</name>
</gene>
<evidence type="ECO:0000313" key="2">
    <source>
        <dbReference type="EMBL" id="KPL53236.1"/>
    </source>
</evidence>
<dbReference type="Pfam" id="PF01861">
    <property type="entry name" value="BpsA_C"/>
    <property type="match status" value="1"/>
</dbReference>
<dbReference type="EMBL" id="LJYW01000001">
    <property type="protein sequence ID" value="KPL53236.1"/>
    <property type="molecule type" value="Genomic_DNA"/>
</dbReference>
<evidence type="ECO:0000313" key="3">
    <source>
        <dbReference type="Proteomes" id="UP000048984"/>
    </source>
</evidence>
<comment type="caution">
    <text evidence="2">The sequence shown here is derived from an EMBL/GenBank/DDBJ whole genome shotgun (WGS) entry which is preliminary data.</text>
</comment>
<reference evidence="2 3" key="1">
    <citation type="submission" date="2015-09" db="EMBL/GenBank/DDBJ databases">
        <authorList>
            <person name="Jackson K.R."/>
            <person name="Lunt B.L."/>
            <person name="Fisher J.N.B."/>
            <person name="Gardner A.V."/>
            <person name="Bailey M.E."/>
            <person name="Deus L.M."/>
            <person name="Earl A.S."/>
            <person name="Gibby P.D."/>
            <person name="Hartmann K.A."/>
            <person name="Liu J.E."/>
            <person name="Manci A.M."/>
            <person name="Nielsen D.A."/>
            <person name="Solomon M.B."/>
            <person name="Breakwell D.P."/>
            <person name="Burnett S.H."/>
            <person name="Grose J.H."/>
        </authorList>
    </citation>
    <scope>NUCLEOTIDE SEQUENCE [LARGE SCALE GENOMIC DNA]</scope>
    <source>
        <strain evidence="2 3">16</strain>
    </source>
</reference>
<reference evidence="2 3" key="2">
    <citation type="submission" date="2015-10" db="EMBL/GenBank/DDBJ databases">
        <title>Draft Genome Sequence of Prosthecomicrobium hirschii ATCC 27832.</title>
        <authorList>
            <person name="Daniel J."/>
            <person name="Givan S.A."/>
            <person name="Brun Y.V."/>
            <person name="Brown P.J."/>
        </authorList>
    </citation>
    <scope>NUCLEOTIDE SEQUENCE [LARGE SCALE GENOMIC DNA]</scope>
    <source>
        <strain evidence="2 3">16</strain>
    </source>
</reference>
<accession>A0A0P6WF57</accession>
<dbReference type="Proteomes" id="UP000048984">
    <property type="component" value="Unassembled WGS sequence"/>
</dbReference>
<dbReference type="AlphaFoldDB" id="A0A0P6WF57"/>
<dbReference type="Gene3D" id="3.40.50.150">
    <property type="entry name" value="Vaccinia Virus protein VP39"/>
    <property type="match status" value="1"/>
</dbReference>
<protein>
    <recommendedName>
        <fullName evidence="1">N(4)-bis(aminopropyl)spermidine synthase C-terminal domain-containing protein</fullName>
    </recommendedName>
</protein>
<evidence type="ECO:0000259" key="1">
    <source>
        <dbReference type="Pfam" id="PF01861"/>
    </source>
</evidence>